<dbReference type="AlphaFoldDB" id="A0AAW2GY63"/>
<comment type="caution">
    <text evidence="9">The sequence shown here is derived from an EMBL/GenBank/DDBJ whole genome shotgun (WGS) entry which is preliminary data.</text>
</comment>
<dbReference type="GO" id="GO:0007635">
    <property type="term" value="P:chemosensory behavior"/>
    <property type="evidence" value="ECO:0007669"/>
    <property type="project" value="TreeGrafter"/>
</dbReference>
<feature type="transmembrane region" description="Helical" evidence="8">
    <location>
        <begin position="241"/>
        <end position="266"/>
    </location>
</feature>
<evidence type="ECO:0000256" key="2">
    <source>
        <dbReference type="ARBA" id="ARBA00022475"/>
    </source>
</evidence>
<dbReference type="Pfam" id="PF08395">
    <property type="entry name" value="7tm_7"/>
    <property type="match status" value="1"/>
</dbReference>
<comment type="caution">
    <text evidence="8">Lacks conserved residue(s) required for the propagation of feature annotation.</text>
</comment>
<evidence type="ECO:0000256" key="4">
    <source>
        <dbReference type="ARBA" id="ARBA00022989"/>
    </source>
</evidence>
<dbReference type="GO" id="GO:0050909">
    <property type="term" value="P:sensory perception of taste"/>
    <property type="evidence" value="ECO:0007669"/>
    <property type="project" value="InterPro"/>
</dbReference>
<keyword evidence="2 8" id="KW-1003">Cell membrane</keyword>
<gene>
    <name evidence="9" type="ORF">PUN28_000203</name>
</gene>
<comment type="similarity">
    <text evidence="8">Belongs to the insect chemoreceptor superfamily. Gustatory receptor (GR) family.</text>
</comment>
<evidence type="ECO:0000256" key="1">
    <source>
        <dbReference type="ARBA" id="ARBA00004651"/>
    </source>
</evidence>
<comment type="subcellular location">
    <subcellularLocation>
        <location evidence="1 8">Cell membrane</location>
        <topology evidence="1 8">Multi-pass membrane protein</topology>
    </subcellularLocation>
</comment>
<comment type="function">
    <text evidence="8">Gustatory receptor which mediates acceptance or avoidance behavior, depending on its substrates.</text>
</comment>
<feature type="transmembrane region" description="Helical" evidence="8">
    <location>
        <begin position="136"/>
        <end position="157"/>
    </location>
</feature>
<evidence type="ECO:0000313" key="9">
    <source>
        <dbReference type="EMBL" id="KAL0132247.1"/>
    </source>
</evidence>
<organism evidence="9 10">
    <name type="scientific">Cardiocondyla obscurior</name>
    <dbReference type="NCBI Taxonomy" id="286306"/>
    <lineage>
        <taxon>Eukaryota</taxon>
        <taxon>Metazoa</taxon>
        <taxon>Ecdysozoa</taxon>
        <taxon>Arthropoda</taxon>
        <taxon>Hexapoda</taxon>
        <taxon>Insecta</taxon>
        <taxon>Pterygota</taxon>
        <taxon>Neoptera</taxon>
        <taxon>Endopterygota</taxon>
        <taxon>Hymenoptera</taxon>
        <taxon>Apocrita</taxon>
        <taxon>Aculeata</taxon>
        <taxon>Formicoidea</taxon>
        <taxon>Formicidae</taxon>
        <taxon>Myrmicinae</taxon>
        <taxon>Cardiocondyla</taxon>
    </lineage>
</organism>
<name>A0AAW2GY63_9HYME</name>
<evidence type="ECO:0000313" key="10">
    <source>
        <dbReference type="Proteomes" id="UP001430953"/>
    </source>
</evidence>
<keyword evidence="5 8" id="KW-0472">Membrane</keyword>
<evidence type="ECO:0000256" key="6">
    <source>
        <dbReference type="ARBA" id="ARBA00023170"/>
    </source>
</evidence>
<keyword evidence="10" id="KW-1185">Reference proteome</keyword>
<dbReference type="PANTHER" id="PTHR21143">
    <property type="entry name" value="INVERTEBRATE GUSTATORY RECEPTOR"/>
    <property type="match status" value="1"/>
</dbReference>
<dbReference type="PANTHER" id="PTHR21143:SF133">
    <property type="entry name" value="GUSTATORY AND PHEROMONE RECEPTOR 32A-RELATED"/>
    <property type="match status" value="1"/>
</dbReference>
<protein>
    <recommendedName>
        <fullName evidence="8">Gustatory receptor</fullName>
    </recommendedName>
</protein>
<proteinExistence type="inferred from homology"/>
<evidence type="ECO:0000256" key="3">
    <source>
        <dbReference type="ARBA" id="ARBA00022692"/>
    </source>
</evidence>
<dbReference type="GO" id="GO:0030424">
    <property type="term" value="C:axon"/>
    <property type="evidence" value="ECO:0007669"/>
    <property type="project" value="TreeGrafter"/>
</dbReference>
<keyword evidence="4 8" id="KW-1133">Transmembrane helix</keyword>
<accession>A0AAW2GY63</accession>
<evidence type="ECO:0000256" key="8">
    <source>
        <dbReference type="RuleBase" id="RU363108"/>
    </source>
</evidence>
<dbReference type="GO" id="GO:0007165">
    <property type="term" value="P:signal transduction"/>
    <property type="evidence" value="ECO:0007669"/>
    <property type="project" value="UniProtKB-KW"/>
</dbReference>
<feature type="transmembrane region" description="Helical" evidence="8">
    <location>
        <begin position="286"/>
        <end position="306"/>
    </location>
</feature>
<keyword evidence="6 8" id="KW-0675">Receptor</keyword>
<dbReference type="GO" id="GO:0043025">
    <property type="term" value="C:neuronal cell body"/>
    <property type="evidence" value="ECO:0007669"/>
    <property type="project" value="TreeGrafter"/>
</dbReference>
<evidence type="ECO:0000256" key="7">
    <source>
        <dbReference type="ARBA" id="ARBA00023224"/>
    </source>
</evidence>
<dbReference type="EMBL" id="JADYXP020000001">
    <property type="protein sequence ID" value="KAL0132247.1"/>
    <property type="molecule type" value="Genomic_DNA"/>
</dbReference>
<dbReference type="GO" id="GO:0008049">
    <property type="term" value="P:male courtship behavior"/>
    <property type="evidence" value="ECO:0007669"/>
    <property type="project" value="TreeGrafter"/>
</dbReference>
<feature type="transmembrane region" description="Helical" evidence="8">
    <location>
        <begin position="47"/>
        <end position="70"/>
    </location>
</feature>
<dbReference type="GO" id="GO:0005886">
    <property type="term" value="C:plasma membrane"/>
    <property type="evidence" value="ECO:0007669"/>
    <property type="project" value="UniProtKB-SubCell"/>
</dbReference>
<reference evidence="9 10" key="1">
    <citation type="submission" date="2023-03" db="EMBL/GenBank/DDBJ databases">
        <title>High recombination rates correlate with genetic variation in Cardiocondyla obscurior ants.</title>
        <authorList>
            <person name="Errbii M."/>
        </authorList>
    </citation>
    <scope>NUCLEOTIDE SEQUENCE [LARGE SCALE GENOMIC DNA]</scope>
    <source>
        <strain evidence="9">Alpha-2009</strain>
        <tissue evidence="9">Whole body</tissue>
    </source>
</reference>
<dbReference type="InterPro" id="IPR013604">
    <property type="entry name" value="7TM_chemorcpt"/>
</dbReference>
<keyword evidence="7 8" id="KW-0807">Transducer</keyword>
<dbReference type="Proteomes" id="UP001430953">
    <property type="component" value="Unassembled WGS sequence"/>
</dbReference>
<sequence>MWEKNWRLFRATDFQSLMNPNLTFNRILGIFPYRLRASTFELSKPLYILWTIIFCAVVFYEVAILYIFNFSDKIKLDMFTNISSNLTRIYVIFETIVWYILNGPRMRLLQNILDVSSKLPQQSYHKLSKIIHAKDIFGFFLILFFILNIQIKDFLAFNSIFEVIRMYPPIVTFQMDMLYINCVCVLKACFKEINDNLENLQELVINNISEWISYNQRQPLWIIKLKGLKKQHMVISNTMQMLNLVFSLQLLATLAMCAKQIIFYVYSEAIRWQNGLSFNWDILFDFNFPLFIVFYGIRITFIIWACESGKNQAMEISTTIHDMINNTNDKQMKSELKLFSLQITHCKNAFSAKGLIVDAKLFTEMINNIITYLLILIQFLIISHSCDGKKNVTKYTQLY</sequence>
<evidence type="ECO:0000256" key="5">
    <source>
        <dbReference type="ARBA" id="ARBA00023136"/>
    </source>
</evidence>
<dbReference type="GO" id="GO:0030425">
    <property type="term" value="C:dendrite"/>
    <property type="evidence" value="ECO:0007669"/>
    <property type="project" value="TreeGrafter"/>
</dbReference>
<keyword evidence="3 8" id="KW-0812">Transmembrane</keyword>